<dbReference type="PANTHER" id="PTHR11373:SF4">
    <property type="entry name" value="DEOXYNUCLEOSIDE TRIPHOSPHATE TRIPHOSPHOHYDROLASE SAMHD1"/>
    <property type="match status" value="1"/>
</dbReference>
<dbReference type="Gene3D" id="1.10.3210.10">
    <property type="entry name" value="Hypothetical protein af1432"/>
    <property type="match status" value="1"/>
</dbReference>
<evidence type="ECO:0000259" key="1">
    <source>
        <dbReference type="PROSITE" id="PS51831"/>
    </source>
</evidence>
<dbReference type="InterPro" id="IPR006674">
    <property type="entry name" value="HD_domain"/>
</dbReference>
<dbReference type="CDD" id="cd00077">
    <property type="entry name" value="HDc"/>
    <property type="match status" value="1"/>
</dbReference>
<dbReference type="AlphaFoldDB" id="A0A075GKS7"/>
<dbReference type="PROSITE" id="PS51831">
    <property type="entry name" value="HD"/>
    <property type="match status" value="1"/>
</dbReference>
<evidence type="ECO:0000313" key="2">
    <source>
        <dbReference type="EMBL" id="AIF04671.1"/>
    </source>
</evidence>
<name>A0A075GKS7_9ARCH</name>
<dbReference type="SUPFAM" id="SSF109604">
    <property type="entry name" value="HD-domain/PDEase-like"/>
    <property type="match status" value="1"/>
</dbReference>
<dbReference type="Pfam" id="PF01966">
    <property type="entry name" value="HD"/>
    <property type="match status" value="1"/>
</dbReference>
<reference evidence="2" key="1">
    <citation type="journal article" date="2014" name="Genome Biol. Evol.">
        <title>Pangenome evidence for extensive interdomain horizontal transfer affecting lineage core and shell genes in uncultured planktonic thaumarchaeota and euryarchaeota.</title>
        <authorList>
            <person name="Deschamps P."/>
            <person name="Zivanovic Y."/>
            <person name="Moreira D."/>
            <person name="Rodriguez-Valera F."/>
            <person name="Lopez-Garcia P."/>
        </authorList>
    </citation>
    <scope>NUCLEOTIDE SEQUENCE</scope>
</reference>
<accession>A0A075GKS7</accession>
<dbReference type="InterPro" id="IPR050135">
    <property type="entry name" value="dGTPase-like"/>
</dbReference>
<protein>
    <submittedName>
        <fullName evidence="2">Metal dependent phosphohydrolase</fullName>
    </submittedName>
</protein>
<feature type="domain" description="HD" evidence="1">
    <location>
        <begin position="54"/>
        <end position="172"/>
    </location>
</feature>
<dbReference type="InterPro" id="IPR003607">
    <property type="entry name" value="HD/PDEase_dom"/>
</dbReference>
<dbReference type="EMBL" id="KF900714">
    <property type="protein sequence ID" value="AIF04671.1"/>
    <property type="molecule type" value="Genomic_DNA"/>
</dbReference>
<dbReference type="GO" id="GO:0008832">
    <property type="term" value="F:dGTPase activity"/>
    <property type="evidence" value="ECO:0007669"/>
    <property type="project" value="TreeGrafter"/>
</dbReference>
<dbReference type="InterPro" id="IPR045509">
    <property type="entry name" value="HD_assoc_2"/>
</dbReference>
<dbReference type="GO" id="GO:0006203">
    <property type="term" value="P:dGTP catabolic process"/>
    <property type="evidence" value="ECO:0007669"/>
    <property type="project" value="TreeGrafter"/>
</dbReference>
<keyword evidence="2" id="KW-0378">Hydrolase</keyword>
<proteinExistence type="predicted"/>
<dbReference type="PANTHER" id="PTHR11373">
    <property type="entry name" value="DEOXYNUCLEOSIDE TRIPHOSPHATE TRIPHOSPHOHYDROLASE"/>
    <property type="match status" value="1"/>
</dbReference>
<dbReference type="SMART" id="SM00471">
    <property type="entry name" value="HDc"/>
    <property type="match status" value="1"/>
</dbReference>
<organism evidence="2">
    <name type="scientific">uncultured marine thaumarchaeote KM3_175_G11</name>
    <dbReference type="NCBI Taxonomy" id="1456056"/>
    <lineage>
        <taxon>Archaea</taxon>
        <taxon>Nitrososphaerota</taxon>
        <taxon>environmental samples</taxon>
    </lineage>
</organism>
<sequence>MKKTHLDIIDPIHDFVRVNQNELEIIDTPIFQRLRRIKQLSGAHLIYPGAQHTRFEHSLGVMHIASMACQSLLEKSIIPLDQIQNLRFAGLLHDIGHGPFSHLFDEILQKNQKISHEDIGRNIIQKTEIGDLISKNGFNKKSIADIAFGYSKQQFMNEVISGALSADIMDYLLRDGYFTGAEHAKIDHKRLTYSLDVYKNKLALDKSALVNFETMMISRYQMFKAVYFHKTVRAGEVMLLKAMSLAEDELGLSSLDLDDFLKLSDESVITKLLSLPEHNSQLKTSKKIATDYLNRNLFKCVFERTTSSTRNLGIKLVEELKESIAKKSNVNASEIHLDTSTTHSIPMTPTNKESKSVILITKEPKVKAEEFLISNIPLVSIMSGKMNILRVYTQQSNRKKVEITAKSILGDLKL</sequence>
<dbReference type="Pfam" id="PF19276">
    <property type="entry name" value="HD_assoc_2"/>
    <property type="match status" value="1"/>
</dbReference>